<sequence length="144" mass="16004">MKNRGVTALLIGTTLSIPLTALGNEAITINNKSEYHDKKVIAPNIINEYSNLGYQFSNSTRKFLHKHGFSVLSNPEFTPLSEGYNLKLSILNAHSSGNTWLGGHRKSISIEAELYQNGKLIDSFQNARNSRGEYFQNFKVLAAS</sequence>
<name>A0ABV4NKQ7_9GAMM</name>
<dbReference type="RefSeq" id="WP_299584880.1">
    <property type="nucleotide sequence ID" value="NZ_JBGMEL010000002.1"/>
</dbReference>
<protein>
    <submittedName>
        <fullName evidence="1">Uncharacterized protein</fullName>
    </submittedName>
</protein>
<dbReference type="Proteomes" id="UP001569414">
    <property type="component" value="Unassembled WGS sequence"/>
</dbReference>
<gene>
    <name evidence="1" type="ORF">ACCI51_02740</name>
</gene>
<evidence type="ECO:0000313" key="2">
    <source>
        <dbReference type="Proteomes" id="UP001569414"/>
    </source>
</evidence>
<evidence type="ECO:0000313" key="1">
    <source>
        <dbReference type="EMBL" id="MFA0789446.1"/>
    </source>
</evidence>
<proteinExistence type="predicted"/>
<reference evidence="1 2" key="1">
    <citation type="submission" date="2024-08" db="EMBL/GenBank/DDBJ databases">
        <authorList>
            <person name="Ishaq N."/>
        </authorList>
    </citation>
    <scope>NUCLEOTIDE SEQUENCE [LARGE SCALE GENOMIC DNA]</scope>
    <source>
        <strain evidence="1 2">JCM 30400</strain>
    </source>
</reference>
<keyword evidence="2" id="KW-1185">Reference proteome</keyword>
<dbReference type="EMBL" id="JBGMEL010000002">
    <property type="protein sequence ID" value="MFA0789446.1"/>
    <property type="molecule type" value="Genomic_DNA"/>
</dbReference>
<organism evidence="1 2">
    <name type="scientific">Microbulbifer echini</name>
    <dbReference type="NCBI Taxonomy" id="1529067"/>
    <lineage>
        <taxon>Bacteria</taxon>
        <taxon>Pseudomonadati</taxon>
        <taxon>Pseudomonadota</taxon>
        <taxon>Gammaproteobacteria</taxon>
        <taxon>Cellvibrionales</taxon>
        <taxon>Microbulbiferaceae</taxon>
        <taxon>Microbulbifer</taxon>
    </lineage>
</organism>
<accession>A0ABV4NKQ7</accession>
<comment type="caution">
    <text evidence="1">The sequence shown here is derived from an EMBL/GenBank/DDBJ whole genome shotgun (WGS) entry which is preliminary data.</text>
</comment>